<keyword evidence="6" id="KW-1185">Reference proteome</keyword>
<dbReference type="PANTHER" id="PTHR44942:SF4">
    <property type="entry name" value="METHYLTRANSFERASE TYPE 11 DOMAIN-CONTAINING PROTEIN"/>
    <property type="match status" value="1"/>
</dbReference>
<name>A0AAN6X792_9PEZI</name>
<dbReference type="SUPFAM" id="SSF53335">
    <property type="entry name" value="S-adenosyl-L-methionine-dependent methyltransferases"/>
    <property type="match status" value="1"/>
</dbReference>
<gene>
    <name evidence="5" type="ORF">QBC35DRAFT_197137</name>
</gene>
<accession>A0AAN6X792</accession>
<organism evidence="5 6">
    <name type="scientific">Podospora australis</name>
    <dbReference type="NCBI Taxonomy" id="1536484"/>
    <lineage>
        <taxon>Eukaryota</taxon>
        <taxon>Fungi</taxon>
        <taxon>Dikarya</taxon>
        <taxon>Ascomycota</taxon>
        <taxon>Pezizomycotina</taxon>
        <taxon>Sordariomycetes</taxon>
        <taxon>Sordariomycetidae</taxon>
        <taxon>Sordariales</taxon>
        <taxon>Podosporaceae</taxon>
        <taxon>Podospora</taxon>
    </lineage>
</organism>
<dbReference type="AlphaFoldDB" id="A0AAN6X792"/>
<dbReference type="PANTHER" id="PTHR44942">
    <property type="entry name" value="METHYLTRANSF_11 DOMAIN-CONTAINING PROTEIN"/>
    <property type="match status" value="1"/>
</dbReference>
<dbReference type="Pfam" id="PF08241">
    <property type="entry name" value="Methyltransf_11"/>
    <property type="match status" value="1"/>
</dbReference>
<dbReference type="CDD" id="cd02440">
    <property type="entry name" value="AdoMet_MTases"/>
    <property type="match status" value="1"/>
</dbReference>
<evidence type="ECO:0000256" key="2">
    <source>
        <dbReference type="ARBA" id="ARBA00022603"/>
    </source>
</evidence>
<keyword evidence="3" id="KW-0808">Transferase</keyword>
<sequence length="283" mass="31799">MSSSPTAFQLPTSASQGFKDAGAYDAHRPSYPQDAVNDFLIQLGLSGRRGARIVEIASGTGKFTELLSRRPEGFDVVAVEPHKEMREQLVGRKLDRVKVLDGHAASLPVEKEWEGSVEGYIAAQSLHWFANEDAFAEAHRVLKPGGGFGAIWNIEDYNKPELWQATTKWEDKLNKWIRSIPSDGQPRFRDGVWRTALESHDHGQFSLPFGEKGFKWTVWLSEDALWSRINTLSQVSVLEGKAREAAMEVFQEALQTDDVEKDEGKIALHGVTYFVWSHKVEES</sequence>
<evidence type="ECO:0000259" key="4">
    <source>
        <dbReference type="Pfam" id="PF08241"/>
    </source>
</evidence>
<reference evidence="5" key="2">
    <citation type="submission" date="2023-05" db="EMBL/GenBank/DDBJ databases">
        <authorList>
            <consortium name="Lawrence Berkeley National Laboratory"/>
            <person name="Steindorff A."/>
            <person name="Hensen N."/>
            <person name="Bonometti L."/>
            <person name="Westerberg I."/>
            <person name="Brannstrom I.O."/>
            <person name="Guillou S."/>
            <person name="Cros-Aarteil S."/>
            <person name="Calhoun S."/>
            <person name="Haridas S."/>
            <person name="Kuo A."/>
            <person name="Mondo S."/>
            <person name="Pangilinan J."/>
            <person name="Riley R."/>
            <person name="Labutti K."/>
            <person name="Andreopoulos B."/>
            <person name="Lipzen A."/>
            <person name="Chen C."/>
            <person name="Yanf M."/>
            <person name="Daum C."/>
            <person name="Ng V."/>
            <person name="Clum A."/>
            <person name="Ohm R."/>
            <person name="Martin F."/>
            <person name="Silar P."/>
            <person name="Natvig D."/>
            <person name="Lalanne C."/>
            <person name="Gautier V."/>
            <person name="Ament-Velasquez S.L."/>
            <person name="Kruys A."/>
            <person name="Hutchinson M.I."/>
            <person name="Powell A.J."/>
            <person name="Barry K."/>
            <person name="Miller A.N."/>
            <person name="Grigoriev I.V."/>
            <person name="Debuchy R."/>
            <person name="Gladieux P."/>
            <person name="Thoren M.H."/>
            <person name="Johannesson H."/>
        </authorList>
    </citation>
    <scope>NUCLEOTIDE SEQUENCE</scope>
    <source>
        <strain evidence="5">PSN309</strain>
    </source>
</reference>
<evidence type="ECO:0000313" key="6">
    <source>
        <dbReference type="Proteomes" id="UP001302126"/>
    </source>
</evidence>
<keyword evidence="2 5" id="KW-0489">Methyltransferase</keyword>
<dbReference type="InterPro" id="IPR029063">
    <property type="entry name" value="SAM-dependent_MTases_sf"/>
</dbReference>
<evidence type="ECO:0000313" key="5">
    <source>
        <dbReference type="EMBL" id="KAK4192627.1"/>
    </source>
</evidence>
<reference evidence="5" key="1">
    <citation type="journal article" date="2023" name="Mol. Phylogenet. Evol.">
        <title>Genome-scale phylogeny and comparative genomics of the fungal order Sordariales.</title>
        <authorList>
            <person name="Hensen N."/>
            <person name="Bonometti L."/>
            <person name="Westerberg I."/>
            <person name="Brannstrom I.O."/>
            <person name="Guillou S."/>
            <person name="Cros-Aarteil S."/>
            <person name="Calhoun S."/>
            <person name="Haridas S."/>
            <person name="Kuo A."/>
            <person name="Mondo S."/>
            <person name="Pangilinan J."/>
            <person name="Riley R."/>
            <person name="LaButti K."/>
            <person name="Andreopoulos B."/>
            <person name="Lipzen A."/>
            <person name="Chen C."/>
            <person name="Yan M."/>
            <person name="Daum C."/>
            <person name="Ng V."/>
            <person name="Clum A."/>
            <person name="Steindorff A."/>
            <person name="Ohm R.A."/>
            <person name="Martin F."/>
            <person name="Silar P."/>
            <person name="Natvig D.O."/>
            <person name="Lalanne C."/>
            <person name="Gautier V."/>
            <person name="Ament-Velasquez S.L."/>
            <person name="Kruys A."/>
            <person name="Hutchinson M.I."/>
            <person name="Powell A.J."/>
            <person name="Barry K."/>
            <person name="Miller A.N."/>
            <person name="Grigoriev I.V."/>
            <person name="Debuchy R."/>
            <person name="Gladieux P."/>
            <person name="Hiltunen Thoren M."/>
            <person name="Johannesson H."/>
        </authorList>
    </citation>
    <scope>NUCLEOTIDE SEQUENCE</scope>
    <source>
        <strain evidence="5">PSN309</strain>
    </source>
</reference>
<feature type="domain" description="Methyltransferase type 11" evidence="4">
    <location>
        <begin position="55"/>
        <end position="146"/>
    </location>
</feature>
<dbReference type="GO" id="GO:0008757">
    <property type="term" value="F:S-adenosylmethionine-dependent methyltransferase activity"/>
    <property type="evidence" value="ECO:0007669"/>
    <property type="project" value="InterPro"/>
</dbReference>
<dbReference type="InterPro" id="IPR013216">
    <property type="entry name" value="Methyltransf_11"/>
</dbReference>
<comment type="caution">
    <text evidence="5">The sequence shown here is derived from an EMBL/GenBank/DDBJ whole genome shotgun (WGS) entry which is preliminary data.</text>
</comment>
<dbReference type="Gene3D" id="3.40.50.150">
    <property type="entry name" value="Vaccinia Virus protein VP39"/>
    <property type="match status" value="1"/>
</dbReference>
<proteinExistence type="inferred from homology"/>
<dbReference type="InterPro" id="IPR051052">
    <property type="entry name" value="Diverse_substrate_MTase"/>
</dbReference>
<comment type="similarity">
    <text evidence="1">Belongs to the methyltransferase superfamily.</text>
</comment>
<dbReference type="EMBL" id="MU864353">
    <property type="protein sequence ID" value="KAK4192627.1"/>
    <property type="molecule type" value="Genomic_DNA"/>
</dbReference>
<evidence type="ECO:0000256" key="1">
    <source>
        <dbReference type="ARBA" id="ARBA00008361"/>
    </source>
</evidence>
<dbReference type="GO" id="GO:0032259">
    <property type="term" value="P:methylation"/>
    <property type="evidence" value="ECO:0007669"/>
    <property type="project" value="UniProtKB-KW"/>
</dbReference>
<evidence type="ECO:0000256" key="3">
    <source>
        <dbReference type="ARBA" id="ARBA00022679"/>
    </source>
</evidence>
<dbReference type="Proteomes" id="UP001302126">
    <property type="component" value="Unassembled WGS sequence"/>
</dbReference>
<protein>
    <submittedName>
        <fullName evidence="5">Methyltransferase</fullName>
    </submittedName>
</protein>